<evidence type="ECO:0000313" key="2">
    <source>
        <dbReference type="EMBL" id="PSB04400.1"/>
    </source>
</evidence>
<keyword evidence="3" id="KW-1185">Reference proteome</keyword>
<evidence type="ECO:0000313" key="3">
    <source>
        <dbReference type="Proteomes" id="UP000238762"/>
    </source>
</evidence>
<dbReference type="InterPro" id="IPR005031">
    <property type="entry name" value="COQ10_START"/>
</dbReference>
<feature type="domain" description="Coenzyme Q-binding protein COQ10 START" evidence="1">
    <location>
        <begin position="13"/>
        <end position="133"/>
    </location>
</feature>
<dbReference type="AlphaFoldDB" id="A0A2T1C813"/>
<reference evidence="2 3" key="1">
    <citation type="submission" date="2018-02" db="EMBL/GenBank/DDBJ databases">
        <authorList>
            <person name="Cohen D.B."/>
            <person name="Kent A.D."/>
        </authorList>
    </citation>
    <scope>NUCLEOTIDE SEQUENCE [LARGE SCALE GENOMIC DNA]</scope>
    <source>
        <strain evidence="2 3">CCAP 1448/3</strain>
    </source>
</reference>
<dbReference type="Pfam" id="PF03364">
    <property type="entry name" value="Polyketide_cyc"/>
    <property type="match status" value="1"/>
</dbReference>
<dbReference type="Gene3D" id="3.30.530.20">
    <property type="match status" value="1"/>
</dbReference>
<dbReference type="SUPFAM" id="SSF55961">
    <property type="entry name" value="Bet v1-like"/>
    <property type="match status" value="1"/>
</dbReference>
<dbReference type="InterPro" id="IPR047137">
    <property type="entry name" value="ORF3"/>
</dbReference>
<protein>
    <recommendedName>
        <fullName evidence="1">Coenzyme Q-binding protein COQ10 START domain-containing protein</fullName>
    </recommendedName>
</protein>
<dbReference type="InterPro" id="IPR023393">
    <property type="entry name" value="START-like_dom_sf"/>
</dbReference>
<dbReference type="PANTHER" id="PTHR33824">
    <property type="entry name" value="POLYKETIDE CYCLASE/DEHYDRASE AND LIPID TRANSPORT SUPERFAMILY PROTEIN"/>
    <property type="match status" value="1"/>
</dbReference>
<dbReference type="EMBL" id="PVWJ01000013">
    <property type="protein sequence ID" value="PSB04400.1"/>
    <property type="molecule type" value="Genomic_DNA"/>
</dbReference>
<proteinExistence type="predicted"/>
<dbReference type="OrthoDB" id="539786at2"/>
<dbReference type="PANTHER" id="PTHR33824:SF7">
    <property type="entry name" value="POLYKETIDE CYCLASE_DEHYDRASE AND LIPID TRANSPORT SUPERFAMILY PROTEIN"/>
    <property type="match status" value="1"/>
</dbReference>
<comment type="caution">
    <text evidence="2">The sequence shown here is derived from an EMBL/GenBank/DDBJ whole genome shotgun (WGS) entry which is preliminary data.</text>
</comment>
<dbReference type="Proteomes" id="UP000238762">
    <property type="component" value="Unassembled WGS sequence"/>
</dbReference>
<name>A0A2T1C813_9CYAN</name>
<dbReference type="CDD" id="cd07817">
    <property type="entry name" value="SRPBCC_8"/>
    <property type="match status" value="1"/>
</dbReference>
<organism evidence="2 3">
    <name type="scientific">Merismopedia glauca CCAP 1448/3</name>
    <dbReference type="NCBI Taxonomy" id="1296344"/>
    <lineage>
        <taxon>Bacteria</taxon>
        <taxon>Bacillati</taxon>
        <taxon>Cyanobacteriota</taxon>
        <taxon>Cyanophyceae</taxon>
        <taxon>Synechococcales</taxon>
        <taxon>Merismopediaceae</taxon>
        <taxon>Merismopedia</taxon>
    </lineage>
</organism>
<gene>
    <name evidence="2" type="ORF">C7B64_04295</name>
</gene>
<reference evidence="2 3" key="2">
    <citation type="submission" date="2018-03" db="EMBL/GenBank/DDBJ databases">
        <title>The ancient ancestry and fast evolution of plastids.</title>
        <authorList>
            <person name="Moore K.R."/>
            <person name="Magnabosco C."/>
            <person name="Momper L."/>
            <person name="Gold D.A."/>
            <person name="Bosak T."/>
            <person name="Fournier G.P."/>
        </authorList>
    </citation>
    <scope>NUCLEOTIDE SEQUENCE [LARGE SCALE GENOMIC DNA]</scope>
    <source>
        <strain evidence="2 3">CCAP 1448/3</strain>
    </source>
</reference>
<dbReference type="RefSeq" id="WP_106287415.1">
    <property type="nucleotide sequence ID" value="NZ_CAWNTC010000192.1"/>
</dbReference>
<accession>A0A2T1C813</accession>
<sequence length="153" mass="17804">MSDWLEHTVQVEVEVPIDFVWSLWSDLEQMPMWMKWIKSVQILPENPELSRWKLASGAFEFSWLSRIVKIIPHQIIQWESVDGLPNRGAIRFYDRHTSSIVKLTVSYAIPGILGQIMDNLFLGRIVESTIQADLNRFRDYALLAKAKESDVET</sequence>
<evidence type="ECO:0000259" key="1">
    <source>
        <dbReference type="Pfam" id="PF03364"/>
    </source>
</evidence>